<evidence type="ECO:0000313" key="2">
    <source>
        <dbReference type="EMBL" id="QSZ36000.1"/>
    </source>
</evidence>
<dbReference type="AlphaFoldDB" id="A0A8A3PLJ1"/>
<dbReference type="EMBL" id="CP063410">
    <property type="protein sequence ID" value="QSZ36000.1"/>
    <property type="molecule type" value="Genomic_DNA"/>
</dbReference>
<organism evidence="2 3">
    <name type="scientific">Monilinia vaccinii-corymbosi</name>
    <dbReference type="NCBI Taxonomy" id="61207"/>
    <lineage>
        <taxon>Eukaryota</taxon>
        <taxon>Fungi</taxon>
        <taxon>Dikarya</taxon>
        <taxon>Ascomycota</taxon>
        <taxon>Pezizomycotina</taxon>
        <taxon>Leotiomycetes</taxon>
        <taxon>Helotiales</taxon>
        <taxon>Sclerotiniaceae</taxon>
        <taxon>Monilinia</taxon>
    </lineage>
</organism>
<accession>A0A8A3PLJ1</accession>
<protein>
    <recommendedName>
        <fullName evidence="4">Cyanovirin-N domain-containing protein</fullName>
    </recommendedName>
</protein>
<evidence type="ECO:0000313" key="3">
    <source>
        <dbReference type="Proteomes" id="UP000672032"/>
    </source>
</evidence>
<gene>
    <name evidence="2" type="ORF">DSL72_007124</name>
</gene>
<keyword evidence="3" id="KW-1185">Reference proteome</keyword>
<evidence type="ECO:0000256" key="1">
    <source>
        <dbReference type="SAM" id="SignalP"/>
    </source>
</evidence>
<feature type="signal peptide" evidence="1">
    <location>
        <begin position="1"/>
        <end position="21"/>
    </location>
</feature>
<proteinExistence type="predicted"/>
<evidence type="ECO:0008006" key="4">
    <source>
        <dbReference type="Google" id="ProtNLM"/>
    </source>
</evidence>
<dbReference type="Proteomes" id="UP000672032">
    <property type="component" value="Chromosome 6"/>
</dbReference>
<name>A0A8A3PLJ1_9HELO</name>
<sequence length="125" mass="13882">MKLSNLSIVAILSLSSSIADAECLPWGPIGFRTAARRMTRGICTTIIGQGAFRPYEARNACQATDNIHWDFKVESLTRDVRSLTLSRCMEYMQIGLRNCQAGDDSSYSDIGWRFVSDANTSMTCD</sequence>
<reference evidence="2" key="1">
    <citation type="submission" date="2020-10" db="EMBL/GenBank/DDBJ databases">
        <title>Genome Sequence of Monilinia vaccinii-corymbosi Sheds Light on Mummy Berry Disease Infection of Blueberry and Mating Type.</title>
        <authorList>
            <person name="Yow A.G."/>
            <person name="Zhang Y."/>
            <person name="Bansal K."/>
            <person name="Eacker S.M."/>
            <person name="Sullivan S."/>
            <person name="Liachko I."/>
            <person name="Cubeta M.A."/>
            <person name="Rollins J.A."/>
            <person name="Ashrafi H."/>
        </authorList>
    </citation>
    <scope>NUCLEOTIDE SEQUENCE</scope>
    <source>
        <strain evidence="2">RL-1</strain>
    </source>
</reference>
<feature type="chain" id="PRO_5032843559" description="Cyanovirin-N domain-containing protein" evidence="1">
    <location>
        <begin position="22"/>
        <end position="125"/>
    </location>
</feature>
<keyword evidence="1" id="KW-0732">Signal</keyword>
<dbReference type="OrthoDB" id="4825549at2759"/>